<evidence type="ECO:0000313" key="1">
    <source>
        <dbReference type="EMBL" id="CDO73640.1"/>
    </source>
</evidence>
<dbReference type="AlphaFoldDB" id="A0A060SGW2"/>
<dbReference type="Proteomes" id="UP000029665">
    <property type="component" value="Unassembled WGS sequence"/>
</dbReference>
<dbReference type="GO" id="GO:0033617">
    <property type="term" value="P:mitochondrial respiratory chain complex IV assembly"/>
    <property type="evidence" value="ECO:0007669"/>
    <property type="project" value="InterPro"/>
</dbReference>
<comment type="caution">
    <text evidence="1">The sequence shown here is derived from an EMBL/GenBank/DDBJ whole genome shotgun (WGS) entry which is preliminary data.</text>
</comment>
<keyword evidence="2" id="KW-1185">Reference proteome</keyword>
<dbReference type="OMA" id="SIMQQIM"/>
<dbReference type="OrthoDB" id="2100652at2759"/>
<dbReference type="EMBL" id="CCBP010000122">
    <property type="protein sequence ID" value="CDO73640.1"/>
    <property type="molecule type" value="Genomic_DNA"/>
</dbReference>
<dbReference type="InterPro" id="IPR042432">
    <property type="entry name" value="Coa1_fungi"/>
</dbReference>
<organism evidence="1 2">
    <name type="scientific">Pycnoporus cinnabarinus</name>
    <name type="common">Cinnabar-red polypore</name>
    <name type="synonym">Trametes cinnabarina</name>
    <dbReference type="NCBI Taxonomy" id="5643"/>
    <lineage>
        <taxon>Eukaryota</taxon>
        <taxon>Fungi</taxon>
        <taxon>Dikarya</taxon>
        <taxon>Basidiomycota</taxon>
        <taxon>Agaricomycotina</taxon>
        <taxon>Agaricomycetes</taxon>
        <taxon>Polyporales</taxon>
        <taxon>Polyporaceae</taxon>
        <taxon>Trametes</taxon>
    </lineage>
</organism>
<proteinExistence type="predicted"/>
<dbReference type="Pfam" id="PF08695">
    <property type="entry name" value="Coa1"/>
    <property type="match status" value="1"/>
</dbReference>
<evidence type="ECO:0000313" key="2">
    <source>
        <dbReference type="Proteomes" id="UP000029665"/>
    </source>
</evidence>
<gene>
    <name evidence="1" type="ORF">BN946_scf185014.g110</name>
</gene>
<dbReference type="PANTHER" id="PTHR28523">
    <property type="entry name" value="CYTOCHROME C OXIDASE ASSEMBLY FACTOR 1"/>
    <property type="match status" value="1"/>
</dbReference>
<dbReference type="HOGENOM" id="CLU_172004_0_0_1"/>
<dbReference type="PANTHER" id="PTHR28523:SF1">
    <property type="entry name" value="CYTOCHROME C OXIDASE ASSEMBLY FACTOR 1"/>
    <property type="match status" value="1"/>
</dbReference>
<name>A0A060SGW2_PYCCI</name>
<dbReference type="InterPro" id="IPR014807">
    <property type="entry name" value="Coa1"/>
</dbReference>
<reference evidence="1" key="1">
    <citation type="submission" date="2014-01" db="EMBL/GenBank/DDBJ databases">
        <title>The genome of the white-rot fungus Pycnoporus cinnabarinus: a basidiomycete model with a versatile arsenal for lignocellulosic biomass breakdown.</title>
        <authorList>
            <person name="Levasseur A."/>
            <person name="Lomascolo A."/>
            <person name="Ruiz-Duenas F.J."/>
            <person name="Uzan E."/>
            <person name="Piumi F."/>
            <person name="Kues U."/>
            <person name="Ram A.F.J."/>
            <person name="Murat C."/>
            <person name="Haon M."/>
            <person name="Benoit I."/>
            <person name="Arfi Y."/>
            <person name="Chevret D."/>
            <person name="Drula E."/>
            <person name="Kwon M.J."/>
            <person name="Gouret P."/>
            <person name="Lesage-Meessen L."/>
            <person name="Lombard V."/>
            <person name="Mariette J."/>
            <person name="Noirot C."/>
            <person name="Park J."/>
            <person name="Patyshakuliyeva A."/>
            <person name="Wieneger R.A.B."/>
            <person name="Wosten H.A.B."/>
            <person name="Martin F."/>
            <person name="Coutinho P.M."/>
            <person name="de Vries R."/>
            <person name="Martinez A.T."/>
            <person name="Klopp C."/>
            <person name="Pontarotti P."/>
            <person name="Henrissat B."/>
            <person name="Record E."/>
        </authorList>
    </citation>
    <scope>NUCLEOTIDE SEQUENCE [LARGE SCALE GENOMIC DNA]</scope>
    <source>
        <strain evidence="1">BRFM137</strain>
    </source>
</reference>
<dbReference type="GO" id="GO:0005743">
    <property type="term" value="C:mitochondrial inner membrane"/>
    <property type="evidence" value="ECO:0007669"/>
    <property type="project" value="TreeGrafter"/>
</dbReference>
<evidence type="ECO:0008006" key="3">
    <source>
        <dbReference type="Google" id="ProtNLM"/>
    </source>
</evidence>
<sequence length="112" mass="12679">MVFVTNQEKLSSSIMQQIMTTVRESPELREVLGEAIRPEPVWWMNGDPWISGAIHIPGGNIDLSFRVKGHKGAGTLYFTSIRREKGQPFEILRFKVIADDGREVNINPTRPS</sequence>
<protein>
    <recommendedName>
        <fullName evidence="3">DUF1783-domain-containing protein</fullName>
    </recommendedName>
</protein>
<accession>A0A060SGW2</accession>